<protein>
    <submittedName>
        <fullName evidence="3">24753_t:CDS:1</fullName>
    </submittedName>
</protein>
<dbReference type="AlphaFoldDB" id="A0A9N9GLR1"/>
<dbReference type="InterPro" id="IPR050951">
    <property type="entry name" value="Retrovirus_Pol_polyprotein"/>
</dbReference>
<gene>
    <name evidence="3" type="ORF">CPELLU_LOCUS7855</name>
</gene>
<dbReference type="PANTHER" id="PTHR37984:SF5">
    <property type="entry name" value="PROTEIN NYNRIN-LIKE"/>
    <property type="match status" value="1"/>
</dbReference>
<dbReference type="FunFam" id="3.30.70.270:FF:000020">
    <property type="entry name" value="Transposon Tf2-6 polyprotein-like Protein"/>
    <property type="match status" value="1"/>
</dbReference>
<dbReference type="EMBL" id="CAJVQA010005393">
    <property type="protein sequence ID" value="CAG8619686.1"/>
    <property type="molecule type" value="Genomic_DNA"/>
</dbReference>
<feature type="domain" description="Reverse transcriptase/retrotransposon-derived protein RNase H-like" evidence="2">
    <location>
        <begin position="85"/>
        <end position="146"/>
    </location>
</feature>
<evidence type="ECO:0000313" key="4">
    <source>
        <dbReference type="Proteomes" id="UP000789759"/>
    </source>
</evidence>
<dbReference type="InterPro" id="IPR041577">
    <property type="entry name" value="RT_RNaseH_2"/>
</dbReference>
<dbReference type="Gene3D" id="3.30.70.270">
    <property type="match status" value="1"/>
</dbReference>
<keyword evidence="4" id="KW-1185">Reference proteome</keyword>
<keyword evidence="1" id="KW-0511">Multifunctional enzyme</keyword>
<dbReference type="OrthoDB" id="2422453at2759"/>
<dbReference type="SUPFAM" id="SSF56672">
    <property type="entry name" value="DNA/RNA polymerases"/>
    <property type="match status" value="1"/>
</dbReference>
<dbReference type="PANTHER" id="PTHR37984">
    <property type="entry name" value="PROTEIN CBG26694"/>
    <property type="match status" value="1"/>
</dbReference>
<comment type="caution">
    <text evidence="3">The sequence shown here is derived from an EMBL/GenBank/DDBJ whole genome shotgun (WGS) entry which is preliminary data.</text>
</comment>
<evidence type="ECO:0000256" key="1">
    <source>
        <dbReference type="ARBA" id="ARBA00023268"/>
    </source>
</evidence>
<dbReference type="InterPro" id="IPR043502">
    <property type="entry name" value="DNA/RNA_pol_sf"/>
</dbReference>
<evidence type="ECO:0000259" key="2">
    <source>
        <dbReference type="Pfam" id="PF17919"/>
    </source>
</evidence>
<proteinExistence type="predicted"/>
<name>A0A9N9GLR1_9GLOM</name>
<dbReference type="GO" id="GO:0003824">
    <property type="term" value="F:catalytic activity"/>
    <property type="evidence" value="ECO:0007669"/>
    <property type="project" value="UniProtKB-KW"/>
</dbReference>
<accession>A0A9N9GLR1</accession>
<dbReference type="Proteomes" id="UP000789759">
    <property type="component" value="Unassembled WGS sequence"/>
</dbReference>
<dbReference type="InterPro" id="IPR043128">
    <property type="entry name" value="Rev_trsase/Diguanyl_cyclase"/>
</dbReference>
<sequence>MKFIQRECYFGQDRIEFLEHKISGKGITPTVTKVATVSNFPRPKNLRALRGFLGLAGFYCRFIKDFSSIVTPLYKLLKLEENFSWKKEQQEAFDELKSRLTSAPILAHPQDDVGFVLYTDASHLALGAVLSQPGDNGLEGVVEYANDDYYESMVLARTLKLADELFEVQIKARENIRKAQQKQKWSHDRQYPLQSFGIGDKVLRYRAKLGKQLGDKLEEKWSGPYWVHDLVDRMEPDEELKVKKGEVIFQYQDQEIHEGFGRTERRTKAQQIHNHLALYLQDLNHPMGTELAMPIEAAGETWSEKLSNVCSDVEDLNPRTLSMAEVLETYYKVGSLLFEKGWRDEARRKLAERLLAPKVGLVWKIAKRGDFSEAMLAEAERLREEEIRKMVMSSQKLTL</sequence>
<evidence type="ECO:0000313" key="3">
    <source>
        <dbReference type="EMBL" id="CAG8619686.1"/>
    </source>
</evidence>
<organism evidence="3 4">
    <name type="scientific">Cetraspora pellucida</name>
    <dbReference type="NCBI Taxonomy" id="1433469"/>
    <lineage>
        <taxon>Eukaryota</taxon>
        <taxon>Fungi</taxon>
        <taxon>Fungi incertae sedis</taxon>
        <taxon>Mucoromycota</taxon>
        <taxon>Glomeromycotina</taxon>
        <taxon>Glomeromycetes</taxon>
        <taxon>Diversisporales</taxon>
        <taxon>Gigasporaceae</taxon>
        <taxon>Cetraspora</taxon>
    </lineage>
</organism>
<dbReference type="Pfam" id="PF17919">
    <property type="entry name" value="RT_RNaseH_2"/>
    <property type="match status" value="1"/>
</dbReference>
<reference evidence="3" key="1">
    <citation type="submission" date="2021-06" db="EMBL/GenBank/DDBJ databases">
        <authorList>
            <person name="Kallberg Y."/>
            <person name="Tangrot J."/>
            <person name="Rosling A."/>
        </authorList>
    </citation>
    <scope>NUCLEOTIDE SEQUENCE</scope>
    <source>
        <strain evidence="3">FL966</strain>
    </source>
</reference>